<evidence type="ECO:0000313" key="4">
    <source>
        <dbReference type="Proteomes" id="UP000179344"/>
    </source>
</evidence>
<proteinExistence type="inferred from homology"/>
<dbReference type="PIRSF" id="PIRSF003230">
    <property type="entry name" value="YbgC"/>
    <property type="match status" value="1"/>
</dbReference>
<dbReference type="InterPro" id="IPR006684">
    <property type="entry name" value="YbgC/YbaW"/>
</dbReference>
<evidence type="ECO:0000313" key="3">
    <source>
        <dbReference type="EMBL" id="OGI43829.1"/>
    </source>
</evidence>
<dbReference type="Proteomes" id="UP000179344">
    <property type="component" value="Unassembled WGS sequence"/>
</dbReference>
<organism evidence="3 4">
    <name type="scientific">Candidatus Muproteobacteria bacterium RBG_16_65_31</name>
    <dbReference type="NCBI Taxonomy" id="1817759"/>
    <lineage>
        <taxon>Bacteria</taxon>
        <taxon>Pseudomonadati</taxon>
        <taxon>Pseudomonadota</taxon>
        <taxon>Candidatus Muproteobacteria</taxon>
    </lineage>
</organism>
<sequence>MTVFSIPIRVYYEDTDAGGVVYYANYLRFLERARTEWLRAMGFEQDELARSHGVLFAVRSARLDFLRPARLDDLLHATVDVSRRGAASMTFAQSVRRDDDTLCRGEVKVVCVDAAGFQPRALPDDVLARLTVGGAA</sequence>
<dbReference type="InterPro" id="IPR050563">
    <property type="entry name" value="4-hydroxybenzoyl-CoA_TE"/>
</dbReference>
<dbReference type="GO" id="GO:0047617">
    <property type="term" value="F:fatty acyl-CoA hydrolase activity"/>
    <property type="evidence" value="ECO:0007669"/>
    <property type="project" value="TreeGrafter"/>
</dbReference>
<dbReference type="EMBL" id="MFST01000098">
    <property type="protein sequence ID" value="OGI43829.1"/>
    <property type="molecule type" value="Genomic_DNA"/>
</dbReference>
<dbReference type="InterPro" id="IPR029069">
    <property type="entry name" value="HotDog_dom_sf"/>
</dbReference>
<dbReference type="Pfam" id="PF13279">
    <property type="entry name" value="4HBT_2"/>
    <property type="match status" value="1"/>
</dbReference>
<evidence type="ECO:0000256" key="2">
    <source>
        <dbReference type="ARBA" id="ARBA00022801"/>
    </source>
</evidence>
<dbReference type="PANTHER" id="PTHR31793:SF37">
    <property type="entry name" value="ACYL-COA THIOESTER HYDROLASE YBGC"/>
    <property type="match status" value="1"/>
</dbReference>
<gene>
    <name evidence="3" type="ORF">A2V92_01940</name>
</gene>
<keyword evidence="2" id="KW-0378">Hydrolase</keyword>
<dbReference type="SUPFAM" id="SSF54637">
    <property type="entry name" value="Thioesterase/thiol ester dehydrase-isomerase"/>
    <property type="match status" value="1"/>
</dbReference>
<comment type="caution">
    <text evidence="3">The sequence shown here is derived from an EMBL/GenBank/DDBJ whole genome shotgun (WGS) entry which is preliminary data.</text>
</comment>
<dbReference type="AlphaFoldDB" id="A0A1F6TFH7"/>
<evidence type="ECO:0000256" key="1">
    <source>
        <dbReference type="ARBA" id="ARBA00005953"/>
    </source>
</evidence>
<dbReference type="Gene3D" id="3.10.129.10">
    <property type="entry name" value="Hotdog Thioesterase"/>
    <property type="match status" value="1"/>
</dbReference>
<name>A0A1F6TFH7_9PROT</name>
<dbReference type="FunFam" id="3.10.129.10:FF:000004">
    <property type="entry name" value="Tol-pal system-associated acyl-CoA thioesterase"/>
    <property type="match status" value="1"/>
</dbReference>
<reference evidence="3 4" key="1">
    <citation type="journal article" date="2016" name="Nat. Commun.">
        <title>Thousands of microbial genomes shed light on interconnected biogeochemical processes in an aquifer system.</title>
        <authorList>
            <person name="Anantharaman K."/>
            <person name="Brown C.T."/>
            <person name="Hug L.A."/>
            <person name="Sharon I."/>
            <person name="Castelle C.J."/>
            <person name="Probst A.J."/>
            <person name="Thomas B.C."/>
            <person name="Singh A."/>
            <person name="Wilkins M.J."/>
            <person name="Karaoz U."/>
            <person name="Brodie E.L."/>
            <person name="Williams K.H."/>
            <person name="Hubbard S.S."/>
            <person name="Banfield J.F."/>
        </authorList>
    </citation>
    <scope>NUCLEOTIDE SEQUENCE [LARGE SCALE GENOMIC DNA]</scope>
</reference>
<dbReference type="PANTHER" id="PTHR31793">
    <property type="entry name" value="4-HYDROXYBENZOYL-COA THIOESTERASE FAMILY MEMBER"/>
    <property type="match status" value="1"/>
</dbReference>
<dbReference type="CDD" id="cd00586">
    <property type="entry name" value="4HBT"/>
    <property type="match status" value="1"/>
</dbReference>
<comment type="similarity">
    <text evidence="1">Belongs to the 4-hydroxybenzoyl-CoA thioesterase family.</text>
</comment>
<dbReference type="NCBIfam" id="TIGR00051">
    <property type="entry name" value="YbgC/FadM family acyl-CoA thioesterase"/>
    <property type="match status" value="1"/>
</dbReference>
<dbReference type="InterPro" id="IPR014166">
    <property type="entry name" value="Tol-Pal_acyl-CoA_thioesterase"/>
</dbReference>
<dbReference type="NCBIfam" id="TIGR02799">
    <property type="entry name" value="thio_ybgC"/>
    <property type="match status" value="1"/>
</dbReference>
<protein>
    <submittedName>
        <fullName evidence="3">Tol-pal system-associated acyl-CoA thioesterase</fullName>
    </submittedName>
</protein>
<accession>A0A1F6TFH7</accession>